<comment type="caution">
    <text evidence="1">The sequence shown here is derived from an EMBL/GenBank/DDBJ whole genome shotgun (WGS) entry which is preliminary data.</text>
</comment>
<evidence type="ECO:0000313" key="2">
    <source>
        <dbReference type="Proteomes" id="UP000176424"/>
    </source>
</evidence>
<accession>A0A1F4ZV51</accession>
<proteinExistence type="predicted"/>
<name>A0A1F4ZV51_9BACT</name>
<dbReference type="EMBL" id="MEXR01000025">
    <property type="protein sequence ID" value="OGD09726.1"/>
    <property type="molecule type" value="Genomic_DNA"/>
</dbReference>
<evidence type="ECO:0000313" key="1">
    <source>
        <dbReference type="EMBL" id="OGD09726.1"/>
    </source>
</evidence>
<organism evidence="1 2">
    <name type="scientific">Candidatus Amesbacteria bacterium RIFOXYB1_FULL_44_23</name>
    <dbReference type="NCBI Taxonomy" id="1797263"/>
    <lineage>
        <taxon>Bacteria</taxon>
        <taxon>Candidatus Amesiibacteriota</taxon>
    </lineage>
</organism>
<protein>
    <submittedName>
        <fullName evidence="1">Uncharacterized protein</fullName>
    </submittedName>
</protein>
<sequence>MTDDSGAEYVGVKIGPGGRRDFSRALIVIPKAENQGTGGLQAVIQTAEASGIGLDDLRQLRTALAMAAGEVLMRRGTIVSFSKNHSVDAAHALQLVRDFRREEIRQNEKGLLYHYHQLPIDKLESAVTDGLLMSSDTQKALGRKVGGTSRPDVVQMTRDKYDTQGKLIRRGLGEANLMGDDMVTWILKPSVMELPGYDATGDYPDLPQVPLQTEYVEAVLVSKDSEIPRVQELLSQNKLGVRVATWDSWKEKHYIDNK</sequence>
<gene>
    <name evidence="1" type="ORF">A2397_03390</name>
</gene>
<dbReference type="Proteomes" id="UP000176424">
    <property type="component" value="Unassembled WGS sequence"/>
</dbReference>
<dbReference type="STRING" id="1797263.A2397_03390"/>
<dbReference type="AlphaFoldDB" id="A0A1F4ZV51"/>
<reference evidence="1 2" key="1">
    <citation type="journal article" date="2016" name="Nat. Commun.">
        <title>Thousands of microbial genomes shed light on interconnected biogeochemical processes in an aquifer system.</title>
        <authorList>
            <person name="Anantharaman K."/>
            <person name="Brown C.T."/>
            <person name="Hug L.A."/>
            <person name="Sharon I."/>
            <person name="Castelle C.J."/>
            <person name="Probst A.J."/>
            <person name="Thomas B.C."/>
            <person name="Singh A."/>
            <person name="Wilkins M.J."/>
            <person name="Karaoz U."/>
            <person name="Brodie E.L."/>
            <person name="Williams K.H."/>
            <person name="Hubbard S.S."/>
            <person name="Banfield J.F."/>
        </authorList>
    </citation>
    <scope>NUCLEOTIDE SEQUENCE [LARGE SCALE GENOMIC DNA]</scope>
</reference>